<dbReference type="AlphaFoldDB" id="A0A645FWW6"/>
<comment type="caution">
    <text evidence="2">The sequence shown here is derived from an EMBL/GenBank/DDBJ whole genome shotgun (WGS) entry which is preliminary data.</text>
</comment>
<dbReference type="EMBL" id="VSSQ01065486">
    <property type="protein sequence ID" value="MPN18202.1"/>
    <property type="molecule type" value="Genomic_DNA"/>
</dbReference>
<evidence type="ECO:0000256" key="1">
    <source>
        <dbReference type="SAM" id="MobiDB-lite"/>
    </source>
</evidence>
<protein>
    <submittedName>
        <fullName evidence="2">Uncharacterized protein</fullName>
    </submittedName>
</protein>
<feature type="compositionally biased region" description="Basic and acidic residues" evidence="1">
    <location>
        <begin position="1"/>
        <end position="20"/>
    </location>
</feature>
<sequence length="79" mass="8832">MADAVGNEHAKEGPHCHDAFTTEVEDAGSLVEHLPERGDQEGYREGDSQTQDVYDEVHAVTSLVFFPRPCTLRQTFSIR</sequence>
<name>A0A645FWW6_9ZZZZ</name>
<organism evidence="2">
    <name type="scientific">bioreactor metagenome</name>
    <dbReference type="NCBI Taxonomy" id="1076179"/>
    <lineage>
        <taxon>unclassified sequences</taxon>
        <taxon>metagenomes</taxon>
        <taxon>ecological metagenomes</taxon>
    </lineage>
</organism>
<gene>
    <name evidence="2" type="ORF">SDC9_165561</name>
</gene>
<reference evidence="2" key="1">
    <citation type="submission" date="2019-08" db="EMBL/GenBank/DDBJ databases">
        <authorList>
            <person name="Kucharzyk K."/>
            <person name="Murdoch R.W."/>
            <person name="Higgins S."/>
            <person name="Loffler F."/>
        </authorList>
    </citation>
    <scope>NUCLEOTIDE SEQUENCE</scope>
</reference>
<proteinExistence type="predicted"/>
<feature type="region of interest" description="Disordered" evidence="1">
    <location>
        <begin position="1"/>
        <end position="50"/>
    </location>
</feature>
<accession>A0A645FWW6</accession>
<feature type="compositionally biased region" description="Basic and acidic residues" evidence="1">
    <location>
        <begin position="33"/>
        <end position="47"/>
    </location>
</feature>
<evidence type="ECO:0000313" key="2">
    <source>
        <dbReference type="EMBL" id="MPN18202.1"/>
    </source>
</evidence>